<sequence length="372" mass="39946">MPYLFKNINDIERGTLTRALVRVDFNVPIKDGIVQDGFRIDETWPTLKVLLKKGFKLVLLAHLGEDGSESLRPIVQYMAKFSRVVLASSIEEAKILTKDGNNIVLLENVRGFPGEKENSSTLSKSFASLGDIFVNEGFSVSHRKHSSVVGVAKYLPSYAGVLFKKEVEMLSKAFNPTKPFVLILGGKKAETKIPLISRFVDNADKIILGGALANDFLKAKGFNVGKSLISDADLIKKDWLADTKFVTPEKVIVEGSNGGREILTAEMGEGDKIVDVGESFVEIVRSILKSAKFVVWNGSFGICESGYDSGTKGIAEAVVSSGAFSVVGGGDTTAALDSFKMADKFSFVSTGGGAMLDFLAVGTLPGIEALSL</sequence>
<dbReference type="InterPro" id="IPR001576">
    <property type="entry name" value="Phosphoglycerate_kinase"/>
</dbReference>
<dbReference type="PRINTS" id="PR00477">
    <property type="entry name" value="PHGLYCKINASE"/>
</dbReference>
<dbReference type="GO" id="GO:0005829">
    <property type="term" value="C:cytosol"/>
    <property type="evidence" value="ECO:0007669"/>
    <property type="project" value="TreeGrafter"/>
</dbReference>
<dbReference type="PANTHER" id="PTHR11406">
    <property type="entry name" value="PHOSPHOGLYCERATE KINASE"/>
    <property type="match status" value="1"/>
</dbReference>
<dbReference type="Gene3D" id="3.40.50.1260">
    <property type="entry name" value="Phosphoglycerate kinase, N-terminal domain"/>
    <property type="match status" value="2"/>
</dbReference>
<gene>
    <name evidence="9" type="ORF">A3C72_02065</name>
</gene>
<comment type="similarity">
    <text evidence="8">Belongs to the phosphoglycerate kinase family.</text>
</comment>
<keyword evidence="6 7" id="KW-0067">ATP-binding</keyword>
<evidence type="ECO:0000256" key="7">
    <source>
        <dbReference type="PIRSR" id="PIRSR000724-2"/>
    </source>
</evidence>
<comment type="caution">
    <text evidence="9">The sequence shown here is derived from an EMBL/GenBank/DDBJ whole genome shotgun (WGS) entry which is preliminary data.</text>
</comment>
<dbReference type="GO" id="GO:0006094">
    <property type="term" value="P:gluconeogenesis"/>
    <property type="evidence" value="ECO:0007669"/>
    <property type="project" value="TreeGrafter"/>
</dbReference>
<dbReference type="EMBL" id="MHRK01000044">
    <property type="protein sequence ID" value="OHA22980.1"/>
    <property type="molecule type" value="Genomic_DNA"/>
</dbReference>
<dbReference type="GO" id="GO:0043531">
    <property type="term" value="F:ADP binding"/>
    <property type="evidence" value="ECO:0007669"/>
    <property type="project" value="TreeGrafter"/>
</dbReference>
<feature type="binding site" evidence="7">
    <location>
        <begin position="329"/>
        <end position="332"/>
    </location>
    <ligand>
        <name>ATP</name>
        <dbReference type="ChEBI" id="CHEBI:30616"/>
    </ligand>
</feature>
<accession>A0A1G2MGE8</accession>
<comment type="catalytic activity">
    <reaction evidence="1 8">
        <text>(2R)-3-phosphoglycerate + ATP = (2R)-3-phospho-glyceroyl phosphate + ADP</text>
        <dbReference type="Rhea" id="RHEA:14801"/>
        <dbReference type="ChEBI" id="CHEBI:30616"/>
        <dbReference type="ChEBI" id="CHEBI:57604"/>
        <dbReference type="ChEBI" id="CHEBI:58272"/>
        <dbReference type="ChEBI" id="CHEBI:456216"/>
        <dbReference type="EC" id="2.7.2.3"/>
    </reaction>
</comment>
<dbReference type="InterPro" id="IPR015824">
    <property type="entry name" value="Phosphoglycerate_kinase_N"/>
</dbReference>
<organism evidence="9 10">
    <name type="scientific">Candidatus Taylorbacteria bacterium RIFCSPHIGHO2_02_FULL_43_32b</name>
    <dbReference type="NCBI Taxonomy" id="1802306"/>
    <lineage>
        <taxon>Bacteria</taxon>
        <taxon>Candidatus Tayloriibacteriota</taxon>
    </lineage>
</organism>
<proteinExistence type="inferred from homology"/>
<reference evidence="9 10" key="1">
    <citation type="journal article" date="2016" name="Nat. Commun.">
        <title>Thousands of microbial genomes shed light on interconnected biogeochemical processes in an aquifer system.</title>
        <authorList>
            <person name="Anantharaman K."/>
            <person name="Brown C.T."/>
            <person name="Hug L.A."/>
            <person name="Sharon I."/>
            <person name="Castelle C.J."/>
            <person name="Probst A.J."/>
            <person name="Thomas B.C."/>
            <person name="Singh A."/>
            <person name="Wilkins M.J."/>
            <person name="Karaoz U."/>
            <person name="Brodie E.L."/>
            <person name="Williams K.H."/>
            <person name="Hubbard S.S."/>
            <person name="Banfield J.F."/>
        </authorList>
    </citation>
    <scope>NUCLEOTIDE SEQUENCE [LARGE SCALE GENOMIC DNA]</scope>
</reference>
<evidence type="ECO:0000256" key="6">
    <source>
        <dbReference type="ARBA" id="ARBA00022840"/>
    </source>
</evidence>
<dbReference type="PIRSF" id="PIRSF000724">
    <property type="entry name" value="Pgk"/>
    <property type="match status" value="1"/>
</dbReference>
<keyword evidence="3 8" id="KW-0808">Transferase</keyword>
<feature type="binding site" evidence="7">
    <location>
        <position position="192"/>
    </location>
    <ligand>
        <name>ATP</name>
        <dbReference type="ChEBI" id="CHEBI:30616"/>
    </ligand>
</feature>
<keyword evidence="4" id="KW-0547">Nucleotide-binding</keyword>
<dbReference type="SUPFAM" id="SSF53748">
    <property type="entry name" value="Phosphoglycerate kinase"/>
    <property type="match status" value="1"/>
</dbReference>
<dbReference type="STRING" id="1802306.A3C72_02065"/>
<evidence type="ECO:0000313" key="9">
    <source>
        <dbReference type="EMBL" id="OHA22980.1"/>
    </source>
</evidence>
<dbReference type="GO" id="GO:0004618">
    <property type="term" value="F:phosphoglycerate kinase activity"/>
    <property type="evidence" value="ECO:0007669"/>
    <property type="project" value="UniProtKB-EC"/>
</dbReference>
<dbReference type="GO" id="GO:0005524">
    <property type="term" value="F:ATP binding"/>
    <property type="evidence" value="ECO:0007669"/>
    <property type="project" value="UniProtKB-KW"/>
</dbReference>
<dbReference type="Pfam" id="PF00162">
    <property type="entry name" value="PGK"/>
    <property type="match status" value="1"/>
</dbReference>
<evidence type="ECO:0000256" key="8">
    <source>
        <dbReference type="RuleBase" id="RU000532"/>
    </source>
</evidence>
<evidence type="ECO:0000256" key="1">
    <source>
        <dbReference type="ARBA" id="ARBA00000642"/>
    </source>
</evidence>
<evidence type="ECO:0000256" key="5">
    <source>
        <dbReference type="ARBA" id="ARBA00022777"/>
    </source>
</evidence>
<keyword evidence="5 8" id="KW-0418">Kinase</keyword>
<evidence type="ECO:0000256" key="3">
    <source>
        <dbReference type="ARBA" id="ARBA00022679"/>
    </source>
</evidence>
<dbReference type="InterPro" id="IPR036043">
    <property type="entry name" value="Phosphoglycerate_kinase_sf"/>
</dbReference>
<evidence type="ECO:0000256" key="2">
    <source>
        <dbReference type="ARBA" id="ARBA00013061"/>
    </source>
</evidence>
<evidence type="ECO:0000256" key="4">
    <source>
        <dbReference type="ARBA" id="ARBA00022741"/>
    </source>
</evidence>
<name>A0A1G2MGE8_9BACT</name>
<protein>
    <recommendedName>
        <fullName evidence="2 8">Phosphoglycerate kinase</fullName>
        <ecNumber evidence="2 8">2.7.2.3</ecNumber>
    </recommendedName>
</protein>
<dbReference type="PANTHER" id="PTHR11406:SF23">
    <property type="entry name" value="PHOSPHOGLYCERATE KINASE 1, CHLOROPLASTIC-RELATED"/>
    <property type="match status" value="1"/>
</dbReference>
<dbReference type="AlphaFoldDB" id="A0A1G2MGE8"/>
<dbReference type="GO" id="GO:0006096">
    <property type="term" value="P:glycolytic process"/>
    <property type="evidence" value="ECO:0007669"/>
    <property type="project" value="InterPro"/>
</dbReference>
<dbReference type="EC" id="2.7.2.3" evidence="2 8"/>
<feature type="binding site" evidence="7">
    <location>
        <position position="304"/>
    </location>
    <ligand>
        <name>ATP</name>
        <dbReference type="ChEBI" id="CHEBI:30616"/>
    </ligand>
</feature>
<dbReference type="Proteomes" id="UP000177130">
    <property type="component" value="Unassembled WGS sequence"/>
</dbReference>
<evidence type="ECO:0000313" key="10">
    <source>
        <dbReference type="Proteomes" id="UP000177130"/>
    </source>
</evidence>